<sequence length="902" mass="103609">MDPTGPDLLFFRLIAWMKSLGFTTLSLEPKCLRSGRAFAEILHGIDEDFFNEMWIEKIAQYDFDSNWRVKANNLRKLTRSLGEYYEECVHRIVKGTHLLDIDEMEFAETGSTTELLKMAVLIVGAAFLGSKQKKFVDGITALDSDVQSGVMTAIQSVMEGSEKRDIPTPITPEEVLPDVKPGSMASSSTSDELGGRLASLSKENSELRQDRDNLELQLEKTRQQLYELTKGKSAEAFEQDLIDLREKKARLEVQVIEAETEMELLKGKIDSVSQENEDLKTKVGQIRPFEDEFRRLRDEVEELRVKEADHAKLQQAYEQLKNKAKDSNNDRAELLVLREKVKSYVEHGMLLEDEQRKNKTLRTQMGSYKALSEEKTRENDKLIIKVDKLEHELATAKDRLAAAEVRIEGLVQEKILLENKISHELSMMDSVHSLHTSMLESTNGDSSLDGSMMEDRIRNVELENSRLRERIKEMEELEVVKGEMDVVKGRNHELESELRLANKKKTDLEAKVEELERSVELAAASSSGDVTEVKLRSEKMSIEVDQWKQKAELSEKRAAEALDAQLLAEGKLKEMELELREERESKRSYLEKARQIIIDQERAAQCAAEGGLSRHEFDSLRREIEQKDRRIKQLEEQAERTSTMHEQEQRLLTTAFYGMAKRVDECSRMAEDADSARERSFLSRQKQANAFNLRVVLPWFLILLLVMYIVIGDIRSSHRLTWWLLPVRIGSSVMQQSCRTFGNLTKEMFVKKLTEKNAIPMHPRLSKAPAAMSVLVPLLEVNSTPSVLFTKRSIHLKTHRGEVCFPGGRMEKGETVEQVQTLFSAPVEELYQSTGYTRFLSKKAEYTLPVFFSKNFTVISHNSEEFLPREFRIWGLSAIMLHQLLLIIAPNDYQDNLRMPFY</sequence>
<dbReference type="InterPro" id="IPR008636">
    <property type="entry name" value="Hook_C"/>
</dbReference>
<keyword evidence="9" id="KW-0378">Hydrolase</keyword>
<dbReference type="GO" id="GO:0009132">
    <property type="term" value="P:nucleoside diphosphate metabolic process"/>
    <property type="evidence" value="ECO:0007669"/>
    <property type="project" value="InterPro"/>
</dbReference>
<feature type="domain" description="Hook C-terminal" evidence="7">
    <location>
        <begin position="192"/>
        <end position="690"/>
    </location>
</feature>
<feature type="domain" description="HOOK N-terminal" evidence="8">
    <location>
        <begin position="12"/>
        <end position="155"/>
    </location>
</feature>
<reference evidence="9 10" key="1">
    <citation type="submission" date="2019-10" db="EMBL/GenBank/DDBJ databases">
        <title>Assembly and Annotation for the nematode Trichostrongylus colubriformis.</title>
        <authorList>
            <person name="Martin J."/>
        </authorList>
    </citation>
    <scope>NUCLEOTIDE SEQUENCE [LARGE SCALE GENOMIC DNA]</scope>
    <source>
        <strain evidence="9">G859</strain>
        <tissue evidence="9">Whole worm</tissue>
    </source>
</reference>
<dbReference type="GO" id="GO:0030705">
    <property type="term" value="P:cytoskeleton-dependent intracellular transport"/>
    <property type="evidence" value="ECO:0007669"/>
    <property type="project" value="InterPro"/>
</dbReference>
<evidence type="ECO:0000256" key="3">
    <source>
        <dbReference type="ARBA" id="ARBA00023054"/>
    </source>
</evidence>
<dbReference type="GO" id="GO:0030145">
    <property type="term" value="F:manganese ion binding"/>
    <property type="evidence" value="ECO:0007669"/>
    <property type="project" value="InterPro"/>
</dbReference>
<feature type="coiled-coil region" evidence="4">
    <location>
        <begin position="457"/>
        <end position="592"/>
    </location>
</feature>
<dbReference type="InterPro" id="IPR036872">
    <property type="entry name" value="CH_dom_sf"/>
</dbReference>
<name>A0AAN8FSF4_TRICO</name>
<dbReference type="InterPro" id="IPR000059">
    <property type="entry name" value="NUDIX_hydrolase_NudL_CS"/>
</dbReference>
<evidence type="ECO:0000256" key="1">
    <source>
        <dbReference type="ARBA" id="ARBA00004496"/>
    </source>
</evidence>
<dbReference type="InterPro" id="IPR043936">
    <property type="entry name" value="HOOK_N"/>
</dbReference>
<evidence type="ECO:0000256" key="6">
    <source>
        <dbReference type="SAM" id="Phobius"/>
    </source>
</evidence>
<dbReference type="Pfam" id="PF19047">
    <property type="entry name" value="HOOK_N"/>
    <property type="match status" value="1"/>
</dbReference>
<organism evidence="9 10">
    <name type="scientific">Trichostrongylus colubriformis</name>
    <name type="common">Black scour worm</name>
    <dbReference type="NCBI Taxonomy" id="6319"/>
    <lineage>
        <taxon>Eukaryota</taxon>
        <taxon>Metazoa</taxon>
        <taxon>Ecdysozoa</taxon>
        <taxon>Nematoda</taxon>
        <taxon>Chromadorea</taxon>
        <taxon>Rhabditida</taxon>
        <taxon>Rhabditina</taxon>
        <taxon>Rhabditomorpha</taxon>
        <taxon>Strongyloidea</taxon>
        <taxon>Trichostrongylidae</taxon>
        <taxon>Trichostrongylus</taxon>
    </lineage>
</organism>
<keyword evidence="10" id="KW-1185">Reference proteome</keyword>
<dbReference type="Gene3D" id="1.10.418.10">
    <property type="entry name" value="Calponin-like domain"/>
    <property type="match status" value="1"/>
</dbReference>
<dbReference type="AlphaFoldDB" id="A0AAN8FSF4"/>
<feature type="coiled-coil region" evidence="4">
    <location>
        <begin position="617"/>
        <end position="651"/>
    </location>
</feature>
<keyword evidence="2" id="KW-0963">Cytoplasm</keyword>
<evidence type="ECO:0000256" key="5">
    <source>
        <dbReference type="SAM" id="MobiDB-lite"/>
    </source>
</evidence>
<dbReference type="GO" id="GO:0051959">
    <property type="term" value="F:dynein light intermediate chain binding"/>
    <property type="evidence" value="ECO:0007669"/>
    <property type="project" value="TreeGrafter"/>
</dbReference>
<dbReference type="CDD" id="cd22211">
    <property type="entry name" value="HkD_SF"/>
    <property type="match status" value="1"/>
</dbReference>
<dbReference type="GO" id="GO:0031122">
    <property type="term" value="P:cytoplasmic microtubule organization"/>
    <property type="evidence" value="ECO:0007669"/>
    <property type="project" value="InterPro"/>
</dbReference>
<dbReference type="Gene3D" id="3.90.79.10">
    <property type="entry name" value="Nucleoside Triphosphate Pyrophosphohydrolase"/>
    <property type="match status" value="1"/>
</dbReference>
<evidence type="ECO:0000259" key="7">
    <source>
        <dbReference type="Pfam" id="PF05622"/>
    </source>
</evidence>
<feature type="region of interest" description="Disordered" evidence="5">
    <location>
        <begin position="160"/>
        <end position="195"/>
    </location>
</feature>
<dbReference type="GO" id="GO:0000287">
    <property type="term" value="F:magnesium ion binding"/>
    <property type="evidence" value="ECO:0007669"/>
    <property type="project" value="InterPro"/>
</dbReference>
<feature type="transmembrane region" description="Helical" evidence="6">
    <location>
        <begin position="691"/>
        <end position="711"/>
    </location>
</feature>
<dbReference type="GO" id="GO:0016818">
    <property type="term" value="F:hydrolase activity, acting on acid anhydrides, in phosphorus-containing anhydrides"/>
    <property type="evidence" value="ECO:0007669"/>
    <property type="project" value="InterPro"/>
</dbReference>
<comment type="subcellular location">
    <subcellularLocation>
        <location evidence="1">Cytoplasm</location>
    </subcellularLocation>
</comment>
<protein>
    <submittedName>
        <fullName evidence="9">Nudix hydrolase domain-containing protein</fullName>
    </submittedName>
</protein>
<keyword evidence="6" id="KW-0812">Transmembrane</keyword>
<evidence type="ECO:0000256" key="2">
    <source>
        <dbReference type="ARBA" id="ARBA00022490"/>
    </source>
</evidence>
<dbReference type="GO" id="GO:0005815">
    <property type="term" value="C:microtubule organizing center"/>
    <property type="evidence" value="ECO:0007669"/>
    <property type="project" value="TreeGrafter"/>
</dbReference>
<proteinExistence type="predicted"/>
<dbReference type="Pfam" id="PF05622">
    <property type="entry name" value="HOOK"/>
    <property type="match status" value="1"/>
</dbReference>
<dbReference type="SUPFAM" id="SSF55811">
    <property type="entry name" value="Nudix"/>
    <property type="match status" value="1"/>
</dbReference>
<gene>
    <name evidence="9" type="ORF">GCK32_003945</name>
</gene>
<dbReference type="GO" id="GO:0005737">
    <property type="term" value="C:cytoplasm"/>
    <property type="evidence" value="ECO:0007669"/>
    <property type="project" value="UniProtKB-SubCell"/>
</dbReference>
<evidence type="ECO:0000313" key="9">
    <source>
        <dbReference type="EMBL" id="KAK5975640.1"/>
    </source>
</evidence>
<comment type="caution">
    <text evidence="9">The sequence shown here is derived from an EMBL/GenBank/DDBJ whole genome shotgun (WGS) entry which is preliminary data.</text>
</comment>
<dbReference type="SUPFAM" id="SSF116907">
    <property type="entry name" value="Hook domain"/>
    <property type="match status" value="1"/>
</dbReference>
<evidence type="ECO:0000256" key="4">
    <source>
        <dbReference type="SAM" id="Coils"/>
    </source>
</evidence>
<dbReference type="InterPro" id="IPR015797">
    <property type="entry name" value="NUDIX_hydrolase-like_dom_sf"/>
</dbReference>
<keyword evidence="6" id="KW-1133">Transmembrane helix</keyword>
<keyword evidence="6" id="KW-0472">Membrane</keyword>
<evidence type="ECO:0000313" key="10">
    <source>
        <dbReference type="Proteomes" id="UP001331761"/>
    </source>
</evidence>
<dbReference type="GO" id="GO:0008017">
    <property type="term" value="F:microtubule binding"/>
    <property type="evidence" value="ECO:0007669"/>
    <property type="project" value="InterPro"/>
</dbReference>
<dbReference type="PANTHER" id="PTHR18947:SF28">
    <property type="entry name" value="GIRDIN, ISOFORM A"/>
    <property type="match status" value="1"/>
</dbReference>
<evidence type="ECO:0000259" key="8">
    <source>
        <dbReference type="Pfam" id="PF19047"/>
    </source>
</evidence>
<dbReference type="Gene3D" id="1.10.287.1490">
    <property type="match status" value="1"/>
</dbReference>
<feature type="coiled-coil region" evidence="4">
    <location>
        <begin position="372"/>
        <end position="420"/>
    </location>
</feature>
<dbReference type="PROSITE" id="PS01293">
    <property type="entry name" value="NUDIX_COA"/>
    <property type="match status" value="1"/>
</dbReference>
<dbReference type="EMBL" id="WIXE01012803">
    <property type="protein sequence ID" value="KAK5975640.1"/>
    <property type="molecule type" value="Genomic_DNA"/>
</dbReference>
<keyword evidence="3 4" id="KW-0175">Coiled coil</keyword>
<accession>A0AAN8FSF4</accession>
<dbReference type="PANTHER" id="PTHR18947">
    <property type="entry name" value="HOOK PROTEINS"/>
    <property type="match status" value="1"/>
</dbReference>
<dbReference type="Proteomes" id="UP001331761">
    <property type="component" value="Unassembled WGS sequence"/>
</dbReference>